<evidence type="ECO:0000259" key="4">
    <source>
        <dbReference type="Pfam" id="PF00891"/>
    </source>
</evidence>
<dbReference type="GO" id="GO:0008171">
    <property type="term" value="F:O-methyltransferase activity"/>
    <property type="evidence" value="ECO:0007669"/>
    <property type="project" value="InterPro"/>
</dbReference>
<dbReference type="Gene3D" id="3.40.50.150">
    <property type="entry name" value="Vaccinia Virus protein VP39"/>
    <property type="match status" value="1"/>
</dbReference>
<keyword evidence="1" id="KW-0489">Methyltransferase</keyword>
<keyword evidence="3" id="KW-0949">S-adenosyl-L-methionine</keyword>
<dbReference type="GO" id="GO:0046983">
    <property type="term" value="F:protein dimerization activity"/>
    <property type="evidence" value="ECO:0007669"/>
    <property type="project" value="InterPro"/>
</dbReference>
<dbReference type="PANTHER" id="PTHR43712:SF2">
    <property type="entry name" value="O-METHYLTRANSFERASE CICE"/>
    <property type="match status" value="1"/>
</dbReference>
<accession>A0AAD6V4B3</accession>
<dbReference type="AlphaFoldDB" id="A0AAD6V4B3"/>
<feature type="domain" description="O-methyltransferase C-terminal" evidence="4">
    <location>
        <begin position="240"/>
        <end position="367"/>
    </location>
</feature>
<feature type="domain" description="O-methyltransferase dimerisation" evidence="5">
    <location>
        <begin position="63"/>
        <end position="139"/>
    </location>
</feature>
<dbReference type="InterPro" id="IPR016461">
    <property type="entry name" value="COMT-like"/>
</dbReference>
<dbReference type="InterPro" id="IPR036390">
    <property type="entry name" value="WH_DNA-bd_sf"/>
</dbReference>
<dbReference type="Proteomes" id="UP001219525">
    <property type="component" value="Unassembled WGS sequence"/>
</dbReference>
<dbReference type="Gene3D" id="1.10.10.10">
    <property type="entry name" value="Winged helix-like DNA-binding domain superfamily/Winged helix DNA-binding domain"/>
    <property type="match status" value="1"/>
</dbReference>
<evidence type="ECO:0000256" key="1">
    <source>
        <dbReference type="ARBA" id="ARBA00022603"/>
    </source>
</evidence>
<protein>
    <submittedName>
        <fullName evidence="6">O-methyltransferase</fullName>
    </submittedName>
</protein>
<reference evidence="6" key="1">
    <citation type="submission" date="2023-03" db="EMBL/GenBank/DDBJ databases">
        <title>Massive genome expansion in bonnet fungi (Mycena s.s.) driven by repeated elements and novel gene families across ecological guilds.</title>
        <authorList>
            <consortium name="Lawrence Berkeley National Laboratory"/>
            <person name="Harder C.B."/>
            <person name="Miyauchi S."/>
            <person name="Viragh M."/>
            <person name="Kuo A."/>
            <person name="Thoen E."/>
            <person name="Andreopoulos B."/>
            <person name="Lu D."/>
            <person name="Skrede I."/>
            <person name="Drula E."/>
            <person name="Henrissat B."/>
            <person name="Morin E."/>
            <person name="Kohler A."/>
            <person name="Barry K."/>
            <person name="LaButti K."/>
            <person name="Morin E."/>
            <person name="Salamov A."/>
            <person name="Lipzen A."/>
            <person name="Mereny Z."/>
            <person name="Hegedus B."/>
            <person name="Baldrian P."/>
            <person name="Stursova M."/>
            <person name="Weitz H."/>
            <person name="Taylor A."/>
            <person name="Grigoriev I.V."/>
            <person name="Nagy L.G."/>
            <person name="Martin F."/>
            <person name="Kauserud H."/>
        </authorList>
    </citation>
    <scope>NUCLEOTIDE SEQUENCE</scope>
    <source>
        <strain evidence="6">9144</strain>
    </source>
</reference>
<dbReference type="InterPro" id="IPR012967">
    <property type="entry name" value="COMT_dimerisation"/>
</dbReference>
<dbReference type="PROSITE" id="PS51683">
    <property type="entry name" value="SAM_OMT_II"/>
    <property type="match status" value="1"/>
</dbReference>
<dbReference type="SUPFAM" id="SSF53335">
    <property type="entry name" value="S-adenosyl-L-methionine-dependent methyltransferases"/>
    <property type="match status" value="1"/>
</dbReference>
<dbReference type="GO" id="GO:0032259">
    <property type="term" value="P:methylation"/>
    <property type="evidence" value="ECO:0007669"/>
    <property type="project" value="UniProtKB-KW"/>
</dbReference>
<dbReference type="Pfam" id="PF08100">
    <property type="entry name" value="Dimerisation"/>
    <property type="match status" value="1"/>
</dbReference>
<gene>
    <name evidence="6" type="ORF">GGX14DRAFT_699172</name>
</gene>
<dbReference type="InterPro" id="IPR001077">
    <property type="entry name" value="COMT_C"/>
</dbReference>
<evidence type="ECO:0000259" key="5">
    <source>
        <dbReference type="Pfam" id="PF08100"/>
    </source>
</evidence>
<dbReference type="SUPFAM" id="SSF46785">
    <property type="entry name" value="Winged helix' DNA-binding domain"/>
    <property type="match status" value="1"/>
</dbReference>
<sequence>MENISTLRRLADIISDAASTMERVYARSEMPLPSLDEPFNPDDPAETLKQDIEVEAARITVNSAHSFHISSCLLAASDLNIVEFLREAGPQGADVKKIAAPSGVDPDLLARILRLLATHHIFREVSPGVFANNRVSSTLDKGKPSSVANGNRRERLTGSSGIAALVEHTADFGGKAAVYLSDSLMGDPTGKTIPFNIAFKTDKAFFDWEHGTQEEIAYSLARFAVAMQGTAATEPADLIFQGFDWSLLPKNGIIVDVGGGIGHLSLTIAKKYPQLRVVLQDLGPPIEISKNYWRETFPAHLEANKVEFQVHDFFTSQPVKDAAIFLLRYILHDWNDAQAIIILGHLRAAAQPTTRLVILEKIIPFASVEDVKRSEAHAVPGATRPTAEAPLLPNWGVATADLYLYDVTMHALVGGVERTLQGFWDIFHKSGWNMIEVHHSSGSQVSQLVAAPT</sequence>
<name>A0AAD6V4B3_9AGAR</name>
<evidence type="ECO:0000256" key="2">
    <source>
        <dbReference type="ARBA" id="ARBA00022679"/>
    </source>
</evidence>
<proteinExistence type="predicted"/>
<keyword evidence="7" id="KW-1185">Reference proteome</keyword>
<dbReference type="Pfam" id="PF00891">
    <property type="entry name" value="Methyltransf_2"/>
    <property type="match status" value="1"/>
</dbReference>
<dbReference type="EMBL" id="JARJCW010000054">
    <property type="protein sequence ID" value="KAJ7202626.1"/>
    <property type="molecule type" value="Genomic_DNA"/>
</dbReference>
<evidence type="ECO:0000313" key="7">
    <source>
        <dbReference type="Proteomes" id="UP001219525"/>
    </source>
</evidence>
<dbReference type="PANTHER" id="PTHR43712">
    <property type="entry name" value="PUTATIVE (AFU_ORTHOLOGUE AFUA_4G14580)-RELATED"/>
    <property type="match status" value="1"/>
</dbReference>
<organism evidence="6 7">
    <name type="scientific">Mycena pura</name>
    <dbReference type="NCBI Taxonomy" id="153505"/>
    <lineage>
        <taxon>Eukaryota</taxon>
        <taxon>Fungi</taxon>
        <taxon>Dikarya</taxon>
        <taxon>Basidiomycota</taxon>
        <taxon>Agaricomycotina</taxon>
        <taxon>Agaricomycetes</taxon>
        <taxon>Agaricomycetidae</taxon>
        <taxon>Agaricales</taxon>
        <taxon>Marasmiineae</taxon>
        <taxon>Mycenaceae</taxon>
        <taxon>Mycena</taxon>
    </lineage>
</organism>
<evidence type="ECO:0000313" key="6">
    <source>
        <dbReference type="EMBL" id="KAJ7202626.1"/>
    </source>
</evidence>
<evidence type="ECO:0000256" key="3">
    <source>
        <dbReference type="ARBA" id="ARBA00022691"/>
    </source>
</evidence>
<comment type="caution">
    <text evidence="6">The sequence shown here is derived from an EMBL/GenBank/DDBJ whole genome shotgun (WGS) entry which is preliminary data.</text>
</comment>
<dbReference type="InterPro" id="IPR029063">
    <property type="entry name" value="SAM-dependent_MTases_sf"/>
</dbReference>
<dbReference type="InterPro" id="IPR036388">
    <property type="entry name" value="WH-like_DNA-bd_sf"/>
</dbReference>
<keyword evidence="2" id="KW-0808">Transferase</keyword>